<dbReference type="EMBL" id="KB644412">
    <property type="protein sequence ID" value="EPS30552.1"/>
    <property type="molecule type" value="Genomic_DNA"/>
</dbReference>
<dbReference type="HOGENOM" id="CLU_1797132_0_0_1"/>
<feature type="region of interest" description="Disordered" evidence="1">
    <location>
        <begin position="1"/>
        <end position="50"/>
    </location>
</feature>
<dbReference type="AlphaFoldDB" id="S8B768"/>
<proteinExistence type="predicted"/>
<evidence type="ECO:0000313" key="3">
    <source>
        <dbReference type="Proteomes" id="UP000019376"/>
    </source>
</evidence>
<reference evidence="2 3" key="1">
    <citation type="journal article" date="2013" name="PLoS ONE">
        <title>Genomic and secretomic analyses reveal unique features of the lignocellulolytic enzyme system of Penicillium decumbens.</title>
        <authorList>
            <person name="Liu G."/>
            <person name="Zhang L."/>
            <person name="Wei X."/>
            <person name="Zou G."/>
            <person name="Qin Y."/>
            <person name="Ma L."/>
            <person name="Li J."/>
            <person name="Zheng H."/>
            <person name="Wang S."/>
            <person name="Wang C."/>
            <person name="Xun L."/>
            <person name="Zhao G.-P."/>
            <person name="Zhou Z."/>
            <person name="Qu Y."/>
        </authorList>
    </citation>
    <scope>NUCLEOTIDE SEQUENCE [LARGE SCALE GENOMIC DNA]</scope>
    <source>
        <strain evidence="3">114-2 / CGMCC 5302</strain>
    </source>
</reference>
<gene>
    <name evidence="2" type="ORF">PDE_05504</name>
</gene>
<protein>
    <submittedName>
        <fullName evidence="2">Uncharacterized protein</fullName>
    </submittedName>
</protein>
<dbReference type="Proteomes" id="UP000019376">
    <property type="component" value="Unassembled WGS sequence"/>
</dbReference>
<name>S8B768_PENO1</name>
<keyword evidence="3" id="KW-1185">Reference proteome</keyword>
<evidence type="ECO:0000256" key="1">
    <source>
        <dbReference type="SAM" id="MobiDB-lite"/>
    </source>
</evidence>
<accession>S8B768</accession>
<sequence length="144" mass="15850">MESLVPSSCAEGGVDVPQEAGRVTTSCRGGWGKRPRLRGPMEEVETSWKKAKTRTGKKLLRSSRASQLDYHCVHALQDREGLGAVYAGRDVMMVGGTTRVGPLPKWTSATASPLNLDEKKVWKSMRSMEVEFAFEWGRDSGTGY</sequence>
<organism evidence="2 3">
    <name type="scientific">Penicillium oxalicum (strain 114-2 / CGMCC 5302)</name>
    <name type="common">Penicillium decumbens</name>
    <dbReference type="NCBI Taxonomy" id="933388"/>
    <lineage>
        <taxon>Eukaryota</taxon>
        <taxon>Fungi</taxon>
        <taxon>Dikarya</taxon>
        <taxon>Ascomycota</taxon>
        <taxon>Pezizomycotina</taxon>
        <taxon>Eurotiomycetes</taxon>
        <taxon>Eurotiomycetidae</taxon>
        <taxon>Eurotiales</taxon>
        <taxon>Aspergillaceae</taxon>
        <taxon>Penicillium</taxon>
    </lineage>
</organism>
<evidence type="ECO:0000313" key="2">
    <source>
        <dbReference type="EMBL" id="EPS30552.1"/>
    </source>
</evidence>